<dbReference type="KEGG" id="taz:TREAZ_0106"/>
<dbReference type="STRING" id="545695.TREAZ_0106"/>
<evidence type="ECO:0000313" key="1">
    <source>
        <dbReference type="EMBL" id="AEF82578.1"/>
    </source>
</evidence>
<reference evidence="1 2" key="2">
    <citation type="journal article" date="2011" name="ISME J.">
        <title>RNA-seq reveals cooperative metabolic interactions between two termite-gut spirochete species in co-culture.</title>
        <authorList>
            <person name="Rosenthal A.Z."/>
            <person name="Matson E.G."/>
            <person name="Eldar A."/>
            <person name="Leadbetter J.R."/>
        </authorList>
    </citation>
    <scope>NUCLEOTIDE SEQUENCE [LARGE SCALE GENOMIC DNA]</scope>
    <source>
        <strain evidence="2">ATCC BAA-888 / DSM 13862 / ZAS-9</strain>
    </source>
</reference>
<keyword evidence="2" id="KW-1185">Reference proteome</keyword>
<proteinExistence type="predicted"/>
<evidence type="ECO:0000313" key="2">
    <source>
        <dbReference type="Proteomes" id="UP000009222"/>
    </source>
</evidence>
<reference evidence="2" key="1">
    <citation type="submission" date="2009-12" db="EMBL/GenBank/DDBJ databases">
        <title>Complete sequence of Treponema azotonutricium strain ZAS-9.</title>
        <authorList>
            <person name="Tetu S.G."/>
            <person name="Matson E."/>
            <person name="Ren Q."/>
            <person name="Seshadri R."/>
            <person name="Elbourne L."/>
            <person name="Hassan K.A."/>
            <person name="Durkin A."/>
            <person name="Radune D."/>
            <person name="Mohamoud Y."/>
            <person name="Shay R."/>
            <person name="Jin S."/>
            <person name="Zhang X."/>
            <person name="Lucey K."/>
            <person name="Ballor N.R."/>
            <person name="Ottesen E."/>
            <person name="Rosenthal R."/>
            <person name="Allen A."/>
            <person name="Leadbetter J.R."/>
            <person name="Paulsen I.T."/>
        </authorList>
    </citation>
    <scope>NUCLEOTIDE SEQUENCE [LARGE SCALE GENOMIC DNA]</scope>
    <source>
        <strain evidence="2">ATCC BAA-888 / DSM 13862 / ZAS-9</strain>
    </source>
</reference>
<dbReference type="AlphaFoldDB" id="F5YFH1"/>
<name>F5YFH1_LEAAZ</name>
<dbReference type="EMBL" id="CP001841">
    <property type="protein sequence ID" value="AEF82578.1"/>
    <property type="molecule type" value="Genomic_DNA"/>
</dbReference>
<dbReference type="InParanoid" id="F5YFH1"/>
<sequence length="45" mass="5191">MRLALKPRAKISGFMRLVQILDFDASNSLSNSACFWLYPGCSYYR</sequence>
<gene>
    <name evidence="1" type="ordered locus">TREAZ_0106</name>
</gene>
<organism evidence="1 2">
    <name type="scientific">Leadbettera azotonutricia (strain ATCC BAA-888 / DSM 13862 / ZAS-9)</name>
    <name type="common">Treponema azotonutricium</name>
    <dbReference type="NCBI Taxonomy" id="545695"/>
    <lineage>
        <taxon>Bacteria</taxon>
        <taxon>Pseudomonadati</taxon>
        <taxon>Spirochaetota</taxon>
        <taxon>Spirochaetia</taxon>
        <taxon>Spirochaetales</taxon>
        <taxon>Breznakiellaceae</taxon>
        <taxon>Leadbettera</taxon>
    </lineage>
</organism>
<dbReference type="Proteomes" id="UP000009222">
    <property type="component" value="Chromosome"/>
</dbReference>
<dbReference type="HOGENOM" id="CLU_3206532_0_0_12"/>
<protein>
    <submittedName>
        <fullName evidence="1">Uncharacterized protein</fullName>
    </submittedName>
</protein>
<accession>F5YFH1</accession>